<dbReference type="STRING" id="490629.SAMN05216266_10660"/>
<dbReference type="EMBL" id="FOKG01000006">
    <property type="protein sequence ID" value="SFB19784.1"/>
    <property type="molecule type" value="Genomic_DNA"/>
</dbReference>
<dbReference type="SUPFAM" id="SSF117856">
    <property type="entry name" value="AF0104/ALDC/Ptd012-like"/>
    <property type="match status" value="1"/>
</dbReference>
<feature type="domain" description="PPC" evidence="1">
    <location>
        <begin position="8"/>
        <end position="143"/>
    </location>
</feature>
<protein>
    <recommendedName>
        <fullName evidence="1">PPC domain-containing protein</fullName>
    </recommendedName>
</protein>
<dbReference type="InterPro" id="IPR025707">
    <property type="entry name" value="DNA_bp_PD1"/>
</dbReference>
<dbReference type="PANTHER" id="PTHR34988">
    <property type="entry name" value="PROTEIN, PUTATIVE-RELATED"/>
    <property type="match status" value="1"/>
</dbReference>
<dbReference type="RefSeq" id="WP_091672819.1">
    <property type="nucleotide sequence ID" value="NZ_FOKG01000006.1"/>
</dbReference>
<proteinExistence type="predicted"/>
<dbReference type="OrthoDB" id="9798999at2"/>
<reference evidence="3" key="1">
    <citation type="submission" date="2016-10" db="EMBL/GenBank/DDBJ databases">
        <authorList>
            <person name="Varghese N."/>
            <person name="Submissions S."/>
        </authorList>
    </citation>
    <scope>NUCLEOTIDE SEQUENCE [LARGE SCALE GENOMIC DNA]</scope>
    <source>
        <strain evidence="3">CGMCC 4.3568</strain>
    </source>
</reference>
<gene>
    <name evidence="2" type="ORF">SAMN05216266_10660</name>
</gene>
<organism evidence="2 3">
    <name type="scientific">Amycolatopsis marina</name>
    <dbReference type="NCBI Taxonomy" id="490629"/>
    <lineage>
        <taxon>Bacteria</taxon>
        <taxon>Bacillati</taxon>
        <taxon>Actinomycetota</taxon>
        <taxon>Actinomycetes</taxon>
        <taxon>Pseudonocardiales</taxon>
        <taxon>Pseudonocardiaceae</taxon>
        <taxon>Amycolatopsis</taxon>
    </lineage>
</organism>
<sequence>MRNKLLGEGPPRTHVVVLDTGDDVLAELGTFAEESGVETASFTAIGAFQSVTLGFFDLGERRYLENPVPEQAEVLTLAGNIVSGENGKKLHAHVVVGLRDGSSRGGHLLSAVVRPTLEVMVTESPREVVRRFDDNVGLALIDL</sequence>
<dbReference type="PANTHER" id="PTHR34988:SF1">
    <property type="entry name" value="DNA-BINDING PROTEIN"/>
    <property type="match status" value="1"/>
</dbReference>
<name>A0A1I0Z2D0_9PSEU</name>
<dbReference type="Pfam" id="PF03479">
    <property type="entry name" value="PCC"/>
    <property type="match status" value="1"/>
</dbReference>
<dbReference type="Proteomes" id="UP000243799">
    <property type="component" value="Unassembled WGS sequence"/>
</dbReference>
<accession>A0A1I0Z2D0</accession>
<dbReference type="InterPro" id="IPR005175">
    <property type="entry name" value="PPC_dom"/>
</dbReference>
<evidence type="ECO:0000313" key="2">
    <source>
        <dbReference type="EMBL" id="SFB19784.1"/>
    </source>
</evidence>
<evidence type="ECO:0000313" key="3">
    <source>
        <dbReference type="Proteomes" id="UP000243799"/>
    </source>
</evidence>
<dbReference type="Gene3D" id="3.30.1330.80">
    <property type="entry name" value="Hypothetical protein, similar to alpha- acetolactate decarboxylase, domain 2"/>
    <property type="match status" value="1"/>
</dbReference>
<dbReference type="AlphaFoldDB" id="A0A1I0Z2D0"/>
<dbReference type="PIRSF" id="PIRSF016702">
    <property type="entry name" value="DNA_bp_PD1"/>
    <property type="match status" value="1"/>
</dbReference>
<dbReference type="PROSITE" id="PS51742">
    <property type="entry name" value="PPC"/>
    <property type="match status" value="1"/>
</dbReference>
<evidence type="ECO:0000259" key="1">
    <source>
        <dbReference type="PROSITE" id="PS51742"/>
    </source>
</evidence>
<keyword evidence="3" id="KW-1185">Reference proteome</keyword>
<dbReference type="CDD" id="cd11378">
    <property type="entry name" value="DUF296"/>
    <property type="match status" value="1"/>
</dbReference>